<evidence type="ECO:0000256" key="1">
    <source>
        <dbReference type="SAM" id="Phobius"/>
    </source>
</evidence>
<protein>
    <submittedName>
        <fullName evidence="2">Uncharacterized protein</fullName>
    </submittedName>
</protein>
<accession>A0AAD4N5Y7</accession>
<organism evidence="2 3">
    <name type="scientific">Ditylenchus destructor</name>
    <dbReference type="NCBI Taxonomy" id="166010"/>
    <lineage>
        <taxon>Eukaryota</taxon>
        <taxon>Metazoa</taxon>
        <taxon>Ecdysozoa</taxon>
        <taxon>Nematoda</taxon>
        <taxon>Chromadorea</taxon>
        <taxon>Rhabditida</taxon>
        <taxon>Tylenchina</taxon>
        <taxon>Tylenchomorpha</taxon>
        <taxon>Sphaerularioidea</taxon>
        <taxon>Anguinidae</taxon>
        <taxon>Anguininae</taxon>
        <taxon>Ditylenchus</taxon>
    </lineage>
</organism>
<evidence type="ECO:0000313" key="2">
    <source>
        <dbReference type="EMBL" id="KAI1718241.1"/>
    </source>
</evidence>
<sequence length="141" mass="15747">MSCFSPSPLAQNVGSLMQNVGFVSVDFFIHLCRLISYAGSYQGPIGALLIIACIYYSLVYVEISVVSAIEIGLEWAWPVLHIWLRSLESVLKTAVAAVQGVDNLGESLMCDLASHWCSQFNLMCQHRCSFTTKTLDNFRYR</sequence>
<proteinExistence type="predicted"/>
<comment type="caution">
    <text evidence="2">The sequence shown here is derived from an EMBL/GenBank/DDBJ whole genome shotgun (WGS) entry which is preliminary data.</text>
</comment>
<dbReference type="EMBL" id="JAKKPZ010000008">
    <property type="protein sequence ID" value="KAI1718241.1"/>
    <property type="molecule type" value="Genomic_DNA"/>
</dbReference>
<dbReference type="Proteomes" id="UP001201812">
    <property type="component" value="Unassembled WGS sequence"/>
</dbReference>
<feature type="transmembrane region" description="Helical" evidence="1">
    <location>
        <begin position="47"/>
        <end position="69"/>
    </location>
</feature>
<gene>
    <name evidence="2" type="ORF">DdX_06661</name>
</gene>
<evidence type="ECO:0000313" key="3">
    <source>
        <dbReference type="Proteomes" id="UP001201812"/>
    </source>
</evidence>
<feature type="transmembrane region" description="Helical" evidence="1">
    <location>
        <begin position="16"/>
        <end position="35"/>
    </location>
</feature>
<keyword evidence="3" id="KW-1185">Reference proteome</keyword>
<reference evidence="2" key="1">
    <citation type="submission" date="2022-01" db="EMBL/GenBank/DDBJ databases">
        <title>Genome Sequence Resource for Two Populations of Ditylenchus destructor, the Migratory Endoparasitic Phytonematode.</title>
        <authorList>
            <person name="Zhang H."/>
            <person name="Lin R."/>
            <person name="Xie B."/>
        </authorList>
    </citation>
    <scope>NUCLEOTIDE SEQUENCE</scope>
    <source>
        <strain evidence="2">BazhouSP</strain>
    </source>
</reference>
<keyword evidence="1" id="KW-0812">Transmembrane</keyword>
<keyword evidence="1" id="KW-0472">Membrane</keyword>
<keyword evidence="1" id="KW-1133">Transmembrane helix</keyword>
<dbReference type="AlphaFoldDB" id="A0AAD4N5Y7"/>
<name>A0AAD4N5Y7_9BILA</name>